<dbReference type="OrthoDB" id="9773646at2"/>
<evidence type="ECO:0000256" key="3">
    <source>
        <dbReference type="ARBA" id="ARBA00023004"/>
    </source>
</evidence>
<protein>
    <submittedName>
        <fullName evidence="4">Chlorite dismutase</fullName>
        <ecNumber evidence="4">1.13.11.49</ecNumber>
    </submittedName>
</protein>
<dbReference type="AlphaFoldDB" id="A0A0S4KKY5"/>
<keyword evidence="1" id="KW-0349">Heme</keyword>
<organism evidence="4 5">
    <name type="scientific">Candidatus Nitrospira inopinata</name>
    <dbReference type="NCBI Taxonomy" id="1715989"/>
    <lineage>
        <taxon>Bacteria</taxon>
        <taxon>Pseudomonadati</taxon>
        <taxon>Nitrospirota</taxon>
        <taxon>Nitrospiria</taxon>
        <taxon>Nitrospirales</taxon>
        <taxon>Nitrospiraceae</taxon>
        <taxon>Nitrospira</taxon>
    </lineage>
</organism>
<dbReference type="Gene3D" id="3.30.70.1030">
    <property type="entry name" value="Apc35880, domain 1"/>
    <property type="match status" value="2"/>
</dbReference>
<dbReference type="EMBL" id="LN885086">
    <property type="protein sequence ID" value="CUQ65015.1"/>
    <property type="molecule type" value="Genomic_DNA"/>
</dbReference>
<keyword evidence="3" id="KW-0408">Iron</keyword>
<dbReference type="GO" id="GO:0020037">
    <property type="term" value="F:heme binding"/>
    <property type="evidence" value="ECO:0007669"/>
    <property type="project" value="InterPro"/>
</dbReference>
<dbReference type="InterPro" id="IPR010644">
    <property type="entry name" value="ChdC/CLD"/>
</dbReference>
<dbReference type="PANTHER" id="PTHR36843:SF1">
    <property type="entry name" value="COPROHEME DECARBOXYLASE"/>
    <property type="match status" value="1"/>
</dbReference>
<keyword evidence="4" id="KW-0560">Oxidoreductase</keyword>
<keyword evidence="5" id="KW-1185">Reference proteome</keyword>
<dbReference type="EC" id="1.13.11.49" evidence="4"/>
<keyword evidence="2" id="KW-0479">Metal-binding</keyword>
<evidence type="ECO:0000256" key="2">
    <source>
        <dbReference type="ARBA" id="ARBA00022723"/>
    </source>
</evidence>
<dbReference type="GO" id="GO:0046872">
    <property type="term" value="F:metal ion binding"/>
    <property type="evidence" value="ECO:0007669"/>
    <property type="project" value="UniProtKB-KW"/>
</dbReference>
<sequence>MANQDAPQSTTPQRRQYVNFAFYKVDPAWRRLPEEERARGKQEFIRAVEEYTGQVLVVPYSAVGIRGDCDFMLWRISYQLDLFQDMSAKLLASGLGKYLTTPYSYLAMTKRSVYIDHHSHEGQEGKRLTVVPGKSRYIFVYPFVKTREWFLLTKAARQGMMDEHIEVGHRFPSVKLNTTYSFGLDDQEWVVAFESDKPEDFVDLVMALRETEGSRYTLRDTPIFTCIRKSLKETLDTLGG</sequence>
<name>A0A0S4KKY5_9BACT</name>
<dbReference type="RefSeq" id="WP_062481597.1">
    <property type="nucleotide sequence ID" value="NZ_LN885086.1"/>
</dbReference>
<accession>A0A0S4KKY5</accession>
<reference evidence="5" key="1">
    <citation type="submission" date="2015-09" db="EMBL/GenBank/DDBJ databases">
        <authorList>
            <person name="Daims H."/>
        </authorList>
    </citation>
    <scope>NUCLEOTIDE SEQUENCE [LARGE SCALE GENOMIC DNA]</scope>
</reference>
<dbReference type="PANTHER" id="PTHR36843">
    <property type="entry name" value="HEME-DEPENDENT PEROXIDASE YWFI-RELATED"/>
    <property type="match status" value="1"/>
</dbReference>
<gene>
    <name evidence="4" type="primary">cld</name>
    <name evidence="4" type="ORF">NITINOP_0038</name>
</gene>
<dbReference type="STRING" id="1715989.NITINOP_0038"/>
<dbReference type="InterPro" id="IPR011008">
    <property type="entry name" value="Dimeric_a/b-barrel"/>
</dbReference>
<evidence type="ECO:0000313" key="5">
    <source>
        <dbReference type="Proteomes" id="UP000066284"/>
    </source>
</evidence>
<dbReference type="SUPFAM" id="SSF54909">
    <property type="entry name" value="Dimeric alpha+beta barrel"/>
    <property type="match status" value="1"/>
</dbReference>
<dbReference type="KEGG" id="nio:NITINOP_0038"/>
<dbReference type="Proteomes" id="UP000066284">
    <property type="component" value="Chromosome 1"/>
</dbReference>
<evidence type="ECO:0000313" key="4">
    <source>
        <dbReference type="EMBL" id="CUQ65015.1"/>
    </source>
</evidence>
<proteinExistence type="predicted"/>
<dbReference type="GO" id="GO:0050587">
    <property type="term" value="F:chlorite O2-lyase activity"/>
    <property type="evidence" value="ECO:0007669"/>
    <property type="project" value="UniProtKB-EC"/>
</dbReference>
<evidence type="ECO:0000256" key="1">
    <source>
        <dbReference type="ARBA" id="ARBA00022617"/>
    </source>
</evidence>
<dbReference type="Pfam" id="PF06778">
    <property type="entry name" value="Chlor_dismutase"/>
    <property type="match status" value="1"/>
</dbReference>